<name>A0A2P8DRB5_9ACTN</name>
<accession>A0A2P8DRB5</accession>
<dbReference type="RefSeq" id="WP_106538938.1">
    <property type="nucleotide sequence ID" value="NZ_PYGE01000017.1"/>
</dbReference>
<sequence length="97" mass="10558">MDTYESRPHGAAPESTAQTTETSLPPLTAEDWEHAARAVNGLFVAVVHLASDRLRRYPYATLAAAQRKVDRARENGHEASVVLAELRPVVVLPEVVG</sequence>
<organism evidence="2 3">
    <name type="scientific">Haloactinopolyspora alba</name>
    <dbReference type="NCBI Taxonomy" id="648780"/>
    <lineage>
        <taxon>Bacteria</taxon>
        <taxon>Bacillati</taxon>
        <taxon>Actinomycetota</taxon>
        <taxon>Actinomycetes</taxon>
        <taxon>Jiangellales</taxon>
        <taxon>Jiangellaceae</taxon>
        <taxon>Haloactinopolyspora</taxon>
    </lineage>
</organism>
<keyword evidence="3" id="KW-1185">Reference proteome</keyword>
<protein>
    <submittedName>
        <fullName evidence="2">Uncharacterized protein</fullName>
    </submittedName>
</protein>
<comment type="caution">
    <text evidence="2">The sequence shown here is derived from an EMBL/GenBank/DDBJ whole genome shotgun (WGS) entry which is preliminary data.</text>
</comment>
<feature type="region of interest" description="Disordered" evidence="1">
    <location>
        <begin position="1"/>
        <end position="29"/>
    </location>
</feature>
<evidence type="ECO:0000256" key="1">
    <source>
        <dbReference type="SAM" id="MobiDB-lite"/>
    </source>
</evidence>
<evidence type="ECO:0000313" key="3">
    <source>
        <dbReference type="Proteomes" id="UP000243528"/>
    </source>
</evidence>
<gene>
    <name evidence="2" type="ORF">CLV30_11758</name>
</gene>
<feature type="compositionally biased region" description="Polar residues" evidence="1">
    <location>
        <begin position="15"/>
        <end position="25"/>
    </location>
</feature>
<reference evidence="2 3" key="1">
    <citation type="submission" date="2018-03" db="EMBL/GenBank/DDBJ databases">
        <title>Genomic Encyclopedia of Archaeal and Bacterial Type Strains, Phase II (KMG-II): from individual species to whole genera.</title>
        <authorList>
            <person name="Goeker M."/>
        </authorList>
    </citation>
    <scope>NUCLEOTIDE SEQUENCE [LARGE SCALE GENOMIC DNA]</scope>
    <source>
        <strain evidence="2 3">DSM 45211</strain>
    </source>
</reference>
<proteinExistence type="predicted"/>
<dbReference type="EMBL" id="PYGE01000017">
    <property type="protein sequence ID" value="PSK99755.1"/>
    <property type="molecule type" value="Genomic_DNA"/>
</dbReference>
<dbReference type="Proteomes" id="UP000243528">
    <property type="component" value="Unassembled WGS sequence"/>
</dbReference>
<evidence type="ECO:0000313" key="2">
    <source>
        <dbReference type="EMBL" id="PSK99755.1"/>
    </source>
</evidence>
<dbReference type="AlphaFoldDB" id="A0A2P8DRB5"/>